<dbReference type="Gene3D" id="3.20.20.80">
    <property type="entry name" value="Glycosidases"/>
    <property type="match status" value="1"/>
</dbReference>
<organism evidence="2 3">
    <name type="scientific">Cyclopterus lumpus</name>
    <name type="common">Lumpsucker</name>
    <dbReference type="NCBI Taxonomy" id="8103"/>
    <lineage>
        <taxon>Eukaryota</taxon>
        <taxon>Metazoa</taxon>
        <taxon>Chordata</taxon>
        <taxon>Craniata</taxon>
        <taxon>Vertebrata</taxon>
        <taxon>Euteleostomi</taxon>
        <taxon>Actinopterygii</taxon>
        <taxon>Neopterygii</taxon>
        <taxon>Teleostei</taxon>
        <taxon>Neoteleostei</taxon>
        <taxon>Acanthomorphata</taxon>
        <taxon>Eupercaria</taxon>
        <taxon>Perciformes</taxon>
        <taxon>Cottioidei</taxon>
        <taxon>Cottales</taxon>
        <taxon>Cyclopteridae</taxon>
        <taxon>Cyclopterus</taxon>
    </lineage>
</organism>
<dbReference type="Gene3D" id="1.20.58.240">
    <property type="entry name" value="STAT, domain 1"/>
    <property type="match status" value="1"/>
</dbReference>
<evidence type="ECO:0000313" key="3">
    <source>
        <dbReference type="Proteomes" id="UP000694565"/>
    </source>
</evidence>
<feature type="region of interest" description="Disordered" evidence="1">
    <location>
        <begin position="171"/>
        <end position="197"/>
    </location>
</feature>
<proteinExistence type="predicted"/>
<dbReference type="GO" id="GO:0016231">
    <property type="term" value="F:beta-N-acetylglucosaminidase activity"/>
    <property type="evidence" value="ECO:0007669"/>
    <property type="project" value="TreeGrafter"/>
</dbReference>
<dbReference type="Ensembl" id="ENSCLMT00005032182.1">
    <property type="protein sequence ID" value="ENSCLMP00005030830.1"/>
    <property type="gene ID" value="ENSCLMG00005014938.1"/>
</dbReference>
<dbReference type="Gene3D" id="3.40.630.30">
    <property type="match status" value="1"/>
</dbReference>
<dbReference type="GO" id="GO:0009100">
    <property type="term" value="P:glycoprotein metabolic process"/>
    <property type="evidence" value="ECO:0007669"/>
    <property type="project" value="TreeGrafter"/>
</dbReference>
<dbReference type="AlphaFoldDB" id="A0A8C2ZPE2"/>
<reference evidence="2" key="2">
    <citation type="submission" date="2025-09" db="UniProtKB">
        <authorList>
            <consortium name="Ensembl"/>
        </authorList>
    </citation>
    <scope>IDENTIFICATION</scope>
</reference>
<keyword evidence="3" id="KW-1185">Reference proteome</keyword>
<dbReference type="GeneTree" id="ENSGT00390000007726"/>
<dbReference type="Proteomes" id="UP000694565">
    <property type="component" value="Unplaced"/>
</dbReference>
<sequence length="500" mass="55338">MSFADLVSLNPNLMMTSGQPLSITLAELQQPDCQAQSVNLSLVKRHPRKCVDALLTTMTPKGFSSDPLRSVYDLRCLCKLQYELVNMISSCQDRPTELILKLGGVLTNPNCEFHPNFVAIHTLATWCKATADGAQRDVEMDDEEQDPCYSPQEALTLALTDWLQEFLSSDQPGARLKKESSGEEPMQTDVGEGSYVPGPGENPLYTAEPLTLDDLKLLSDLFHLPYEHGPTARTMLQELDWLKKHSWAWRSKAQQFDGMCEAVVQMFNRLSNAPNRSILYDLYNYICDIKSGVGLARAYVKTLGGQGGPSVQPMNDDPEPWGFRGGLSGEFQRMLPCHGNRDLFRHPPMTAVYSIRPHCTEDKVRMPAPQTLLSAGEISPSPQCALVLEDEIGVCGYGLALIDAKPAATKIQRAVSESVLKDFPSLVTIRVLPRVTDPSPAKRMIGQLLSSIRSSGSRGVFCELRQNDRRMLDFYSKLSSFKPIKTAGLPHDIVAMGTSL</sequence>
<dbReference type="PANTHER" id="PTHR13170:SF19">
    <property type="entry name" value="O-GLCNACASE-LIKE"/>
    <property type="match status" value="1"/>
</dbReference>
<evidence type="ECO:0000256" key="1">
    <source>
        <dbReference type="SAM" id="MobiDB-lite"/>
    </source>
</evidence>
<dbReference type="InterPro" id="IPR051822">
    <property type="entry name" value="Glycosyl_Hydrolase_84"/>
</dbReference>
<evidence type="ECO:0000313" key="2">
    <source>
        <dbReference type="Ensembl" id="ENSCLMP00005030830.1"/>
    </source>
</evidence>
<dbReference type="PANTHER" id="PTHR13170">
    <property type="entry name" value="O-GLCNACASE"/>
    <property type="match status" value="1"/>
</dbReference>
<accession>A0A8C2ZPE2</accession>
<protein>
    <submittedName>
        <fullName evidence="2">O-GlcNAcase like</fullName>
    </submittedName>
</protein>
<reference evidence="2" key="1">
    <citation type="submission" date="2025-08" db="UniProtKB">
        <authorList>
            <consortium name="Ensembl"/>
        </authorList>
    </citation>
    <scope>IDENTIFICATION</scope>
</reference>
<name>A0A8C2ZPE2_CYCLU</name>